<evidence type="ECO:0000256" key="3">
    <source>
        <dbReference type="ARBA" id="ARBA00022691"/>
    </source>
</evidence>
<proteinExistence type="predicted"/>
<organism evidence="9 10">
    <name type="scientific">Fusibacter bizertensis</name>
    <dbReference type="NCBI Taxonomy" id="1488331"/>
    <lineage>
        <taxon>Bacteria</taxon>
        <taxon>Bacillati</taxon>
        <taxon>Bacillota</taxon>
        <taxon>Clostridia</taxon>
        <taxon>Eubacteriales</taxon>
        <taxon>Eubacteriales Family XII. Incertae Sedis</taxon>
        <taxon>Fusibacter</taxon>
    </lineage>
</organism>
<keyword evidence="10" id="KW-1185">Reference proteome</keyword>
<reference evidence="9 10" key="1">
    <citation type="submission" date="2023-04" db="EMBL/GenBank/DDBJ databases">
        <title>Fusibacter bizertensis strain WBS, isolated from littoral bottom sediments of the Arctic seas - biochemical and genomic analysis.</title>
        <authorList>
            <person name="Brioukhanov A.L."/>
        </authorList>
    </citation>
    <scope>NUCLEOTIDE SEQUENCE [LARGE SCALE GENOMIC DNA]</scope>
    <source>
        <strain evidence="9 10">WBS</strain>
    </source>
</reference>
<dbReference type="RefSeq" id="WP_281094042.1">
    <property type="nucleotide sequence ID" value="NZ_JARYZI010000004.1"/>
</dbReference>
<keyword evidence="6" id="KW-0411">Iron-sulfur</keyword>
<dbReference type="Pfam" id="PF04055">
    <property type="entry name" value="Radical_SAM"/>
    <property type="match status" value="1"/>
</dbReference>
<dbReference type="EMBL" id="JARYZI010000004">
    <property type="protein sequence ID" value="MDH8678036.1"/>
    <property type="molecule type" value="Genomic_DNA"/>
</dbReference>
<comment type="cofactor">
    <cofactor evidence="7">
        <name>[2Fe-2S] cluster</name>
        <dbReference type="ChEBI" id="CHEBI:190135"/>
    </cofactor>
</comment>
<name>A0ABT6NC95_9FIRM</name>
<dbReference type="Gene3D" id="3.20.20.70">
    <property type="entry name" value="Aldolase class I"/>
    <property type="match status" value="1"/>
</dbReference>
<dbReference type="InterPro" id="IPR006638">
    <property type="entry name" value="Elp3/MiaA/NifB-like_rSAM"/>
</dbReference>
<comment type="cofactor">
    <cofactor evidence="1">
        <name>[4Fe-4S] cluster</name>
        <dbReference type="ChEBI" id="CHEBI:49883"/>
    </cofactor>
</comment>
<evidence type="ECO:0000256" key="5">
    <source>
        <dbReference type="ARBA" id="ARBA00023004"/>
    </source>
</evidence>
<dbReference type="PANTHER" id="PTHR43726:SF1">
    <property type="entry name" value="BIOTIN SYNTHASE"/>
    <property type="match status" value="1"/>
</dbReference>
<dbReference type="PIRSF" id="PIRSF004762">
    <property type="entry name" value="CHP00423"/>
    <property type="match status" value="1"/>
</dbReference>
<evidence type="ECO:0000256" key="4">
    <source>
        <dbReference type="ARBA" id="ARBA00022723"/>
    </source>
</evidence>
<gene>
    <name evidence="9" type="primary">hydE</name>
    <name evidence="9" type="ORF">QE109_07745</name>
</gene>
<dbReference type="SMART" id="SM00729">
    <property type="entry name" value="Elp3"/>
    <property type="match status" value="1"/>
</dbReference>
<dbReference type="PROSITE" id="PS51918">
    <property type="entry name" value="RADICAL_SAM"/>
    <property type="match status" value="1"/>
</dbReference>
<evidence type="ECO:0000259" key="8">
    <source>
        <dbReference type="PROSITE" id="PS51918"/>
    </source>
</evidence>
<dbReference type="InterPro" id="IPR058240">
    <property type="entry name" value="rSAM_sf"/>
</dbReference>
<sequence>MISLIDLLYKNEDLEDNLLLELITHLDADTAPYLFEKALEKKSIFYKDTVYMRGLIEFTNYCKQNCNYCGIRGKNTTVDRYRLSKEAILNCCEEGYKLGYRTFVLQGGEDPFFTDEVLVDLIQTIKESYPDCAITLSVGERSYESYALLKQAGTDRYLLRHETATKSLYESLHPNMSFENRRNCLFTLKELGYQVGAGFMVGLPNQTPTDLVADLRFIKELEPEMIGIGPYIPHDETPLKGSKGGTVEETLVMVALARLLLPKALLPSTTAMGTLDPKGREKALKAGANVVMPNLSPTDVREKYELYKDKICTGDEAAHCRQCIEGRIKSAGFRVDMGRGDHASIHIPEEASSVQIKL</sequence>
<dbReference type="CDD" id="cd01335">
    <property type="entry name" value="Radical_SAM"/>
    <property type="match status" value="1"/>
</dbReference>
<keyword evidence="2" id="KW-0004">4Fe-4S</keyword>
<keyword evidence="5" id="KW-0408">Iron</keyword>
<dbReference type="SUPFAM" id="SSF102114">
    <property type="entry name" value="Radical SAM enzymes"/>
    <property type="match status" value="1"/>
</dbReference>
<dbReference type="SFLD" id="SFLDG01082">
    <property type="entry name" value="B12-binding_domain_containing"/>
    <property type="match status" value="1"/>
</dbReference>
<dbReference type="Proteomes" id="UP001158045">
    <property type="component" value="Unassembled WGS sequence"/>
</dbReference>
<evidence type="ECO:0000256" key="1">
    <source>
        <dbReference type="ARBA" id="ARBA00001966"/>
    </source>
</evidence>
<dbReference type="SFLD" id="SFLDG01060">
    <property type="entry name" value="BATS_domain_containing"/>
    <property type="match status" value="1"/>
</dbReference>
<protein>
    <submittedName>
        <fullName evidence="9">[FeFe] hydrogenase H-cluster radical SAM maturase HydE</fullName>
    </submittedName>
</protein>
<keyword evidence="4" id="KW-0479">Metal-binding</keyword>
<evidence type="ECO:0000256" key="2">
    <source>
        <dbReference type="ARBA" id="ARBA00022485"/>
    </source>
</evidence>
<dbReference type="SFLD" id="SFLDG01280">
    <property type="entry name" value="HydE/PylB-like"/>
    <property type="match status" value="1"/>
</dbReference>
<comment type="caution">
    <text evidence="9">The sequence shown here is derived from an EMBL/GenBank/DDBJ whole genome shotgun (WGS) entry which is preliminary data.</text>
</comment>
<dbReference type="InterPro" id="IPR007197">
    <property type="entry name" value="rSAM"/>
</dbReference>
<accession>A0ABT6NC95</accession>
<dbReference type="SMART" id="SM00876">
    <property type="entry name" value="BATS"/>
    <property type="match status" value="1"/>
</dbReference>
<evidence type="ECO:0000313" key="9">
    <source>
        <dbReference type="EMBL" id="MDH8678036.1"/>
    </source>
</evidence>
<evidence type="ECO:0000256" key="6">
    <source>
        <dbReference type="ARBA" id="ARBA00023014"/>
    </source>
</evidence>
<evidence type="ECO:0000256" key="7">
    <source>
        <dbReference type="ARBA" id="ARBA00034078"/>
    </source>
</evidence>
<dbReference type="NCBIfam" id="TIGR03956">
    <property type="entry name" value="rSAM_HydE"/>
    <property type="match status" value="1"/>
</dbReference>
<dbReference type="InterPro" id="IPR013785">
    <property type="entry name" value="Aldolase_TIM"/>
</dbReference>
<dbReference type="InterPro" id="IPR034422">
    <property type="entry name" value="HydE/PylB-like"/>
</dbReference>
<dbReference type="SFLD" id="SFLDF00348">
    <property type="entry name" value="FeFe_hydrogenase_maturase_(Hyd"/>
    <property type="match status" value="1"/>
</dbReference>
<dbReference type="InterPro" id="IPR024021">
    <property type="entry name" value="FeFe-hyd_HydE_rSAM"/>
</dbReference>
<keyword evidence="3" id="KW-0949">S-adenosyl-L-methionine</keyword>
<evidence type="ECO:0000313" key="10">
    <source>
        <dbReference type="Proteomes" id="UP001158045"/>
    </source>
</evidence>
<dbReference type="SFLD" id="SFLDS00029">
    <property type="entry name" value="Radical_SAM"/>
    <property type="match status" value="2"/>
</dbReference>
<dbReference type="InterPro" id="IPR010722">
    <property type="entry name" value="BATS_dom"/>
</dbReference>
<feature type="domain" description="Radical SAM core" evidence="8">
    <location>
        <begin position="48"/>
        <end position="263"/>
    </location>
</feature>
<dbReference type="PANTHER" id="PTHR43726">
    <property type="entry name" value="3-METHYLORNITHINE SYNTHASE"/>
    <property type="match status" value="1"/>
</dbReference>